<gene>
    <name evidence="3" type="ORF">BKA03_002421</name>
</gene>
<evidence type="ECO:0000256" key="1">
    <source>
        <dbReference type="SAM" id="MobiDB-lite"/>
    </source>
</evidence>
<feature type="compositionally biased region" description="Basic and acidic residues" evidence="1">
    <location>
        <begin position="62"/>
        <end position="80"/>
    </location>
</feature>
<evidence type="ECO:0000313" key="3">
    <source>
        <dbReference type="EMBL" id="NYI42302.1"/>
    </source>
</evidence>
<accession>A0A7Z0CKX8</accession>
<dbReference type="Proteomes" id="UP000547973">
    <property type="component" value="Unassembled WGS sequence"/>
</dbReference>
<dbReference type="AlphaFoldDB" id="A0A7Z0CKX8"/>
<keyword evidence="4" id="KW-1185">Reference proteome</keyword>
<keyword evidence="2" id="KW-0812">Transmembrane</keyword>
<sequence>MSPNYYDIGPGWPAFVATFALALAVILLSRSLNKHLRKVRFEAANRAQASASAARPASGVNAEDRDGGGDVVARETDDGE</sequence>
<feature type="transmembrane region" description="Helical" evidence="2">
    <location>
        <begin position="12"/>
        <end position="32"/>
    </location>
</feature>
<keyword evidence="2" id="KW-0472">Membrane</keyword>
<keyword evidence="2" id="KW-1133">Transmembrane helix</keyword>
<protein>
    <recommendedName>
        <fullName evidence="5">Heme exporter protein D</fullName>
    </recommendedName>
</protein>
<dbReference type="EMBL" id="JACBZO010000001">
    <property type="protein sequence ID" value="NYI42302.1"/>
    <property type="molecule type" value="Genomic_DNA"/>
</dbReference>
<name>A0A7Z0CKX8_9MICO</name>
<feature type="region of interest" description="Disordered" evidence="1">
    <location>
        <begin position="47"/>
        <end position="80"/>
    </location>
</feature>
<evidence type="ECO:0000256" key="2">
    <source>
        <dbReference type="SAM" id="Phobius"/>
    </source>
</evidence>
<proteinExistence type="predicted"/>
<organism evidence="3 4">
    <name type="scientific">Demequina lutea</name>
    <dbReference type="NCBI Taxonomy" id="431489"/>
    <lineage>
        <taxon>Bacteria</taxon>
        <taxon>Bacillati</taxon>
        <taxon>Actinomycetota</taxon>
        <taxon>Actinomycetes</taxon>
        <taxon>Micrococcales</taxon>
        <taxon>Demequinaceae</taxon>
        <taxon>Demequina</taxon>
    </lineage>
</organism>
<comment type="caution">
    <text evidence="3">The sequence shown here is derived from an EMBL/GenBank/DDBJ whole genome shotgun (WGS) entry which is preliminary data.</text>
</comment>
<evidence type="ECO:0008006" key="5">
    <source>
        <dbReference type="Google" id="ProtNLM"/>
    </source>
</evidence>
<feature type="compositionally biased region" description="Low complexity" evidence="1">
    <location>
        <begin position="47"/>
        <end position="58"/>
    </location>
</feature>
<reference evidence="3 4" key="1">
    <citation type="submission" date="2020-07" db="EMBL/GenBank/DDBJ databases">
        <title>Sequencing the genomes of 1000 actinobacteria strains.</title>
        <authorList>
            <person name="Klenk H.-P."/>
        </authorList>
    </citation>
    <scope>NUCLEOTIDE SEQUENCE [LARGE SCALE GENOMIC DNA]</scope>
    <source>
        <strain evidence="3 4">DSM 19970</strain>
    </source>
</reference>
<evidence type="ECO:0000313" key="4">
    <source>
        <dbReference type="Proteomes" id="UP000547973"/>
    </source>
</evidence>